<accession>A0A8S1N5X6</accession>
<comment type="caution">
    <text evidence="1">The sequence shown here is derived from an EMBL/GenBank/DDBJ whole genome shotgun (WGS) entry which is preliminary data.</text>
</comment>
<dbReference type="OMA" id="EMYNSKR"/>
<dbReference type="EMBL" id="CAJJDM010000079">
    <property type="protein sequence ID" value="CAD8086529.1"/>
    <property type="molecule type" value="Genomic_DNA"/>
</dbReference>
<sequence length="136" mass="16050">MNIIQFQLFENTVQVSMTLFRNAIQCVVSDTQKFGSVLIAECEKMGEDENIYEVKTKFGSREIVEYEYFARKIIEEMYNSKRIVAEMQKKYQTQEKQFNVFLGKKLLLFISLNDRENIQKNKVIIEEITANLTNLI</sequence>
<dbReference type="Proteomes" id="UP000688137">
    <property type="component" value="Unassembled WGS sequence"/>
</dbReference>
<keyword evidence="2" id="KW-1185">Reference proteome</keyword>
<reference evidence="1" key="1">
    <citation type="submission" date="2021-01" db="EMBL/GenBank/DDBJ databases">
        <authorList>
            <consortium name="Genoscope - CEA"/>
            <person name="William W."/>
        </authorList>
    </citation>
    <scope>NUCLEOTIDE SEQUENCE</scope>
</reference>
<organism evidence="1 2">
    <name type="scientific">Paramecium primaurelia</name>
    <dbReference type="NCBI Taxonomy" id="5886"/>
    <lineage>
        <taxon>Eukaryota</taxon>
        <taxon>Sar</taxon>
        <taxon>Alveolata</taxon>
        <taxon>Ciliophora</taxon>
        <taxon>Intramacronucleata</taxon>
        <taxon>Oligohymenophorea</taxon>
        <taxon>Peniculida</taxon>
        <taxon>Parameciidae</taxon>
        <taxon>Paramecium</taxon>
    </lineage>
</organism>
<gene>
    <name evidence="1" type="ORF">PPRIM_AZ9-3.1.T0760256</name>
</gene>
<dbReference type="GO" id="GO:0043248">
    <property type="term" value="P:proteasome assembly"/>
    <property type="evidence" value="ECO:0007669"/>
    <property type="project" value="InterPro"/>
</dbReference>
<evidence type="ECO:0000313" key="2">
    <source>
        <dbReference type="Proteomes" id="UP000688137"/>
    </source>
</evidence>
<dbReference type="InterPro" id="IPR018788">
    <property type="entry name" value="Proteasome_assmbl_chp_3"/>
</dbReference>
<dbReference type="AlphaFoldDB" id="A0A8S1N5X6"/>
<protein>
    <recommendedName>
        <fullName evidence="3">Proteasome assembly chaperone 3</fullName>
    </recommendedName>
</protein>
<evidence type="ECO:0008006" key="3">
    <source>
        <dbReference type="Google" id="ProtNLM"/>
    </source>
</evidence>
<dbReference type="Pfam" id="PF10178">
    <property type="entry name" value="PAC3"/>
    <property type="match status" value="1"/>
</dbReference>
<evidence type="ECO:0000313" key="1">
    <source>
        <dbReference type="EMBL" id="CAD8086529.1"/>
    </source>
</evidence>
<proteinExistence type="predicted"/>
<name>A0A8S1N5X6_PARPR</name>